<accession>A0A835I7E5</accession>
<proteinExistence type="predicted"/>
<reference evidence="1 2" key="1">
    <citation type="submission" date="2020-10" db="EMBL/GenBank/DDBJ databases">
        <title>The Coptis chinensis genome and diversification of protoberbering-type alkaloids.</title>
        <authorList>
            <person name="Wang B."/>
            <person name="Shu S."/>
            <person name="Song C."/>
            <person name="Liu Y."/>
        </authorList>
    </citation>
    <scope>NUCLEOTIDE SEQUENCE [LARGE SCALE GENOMIC DNA]</scope>
    <source>
        <strain evidence="1">HL-2020</strain>
        <tissue evidence="1">Leaf</tissue>
    </source>
</reference>
<dbReference type="Proteomes" id="UP000631114">
    <property type="component" value="Unassembled WGS sequence"/>
</dbReference>
<dbReference type="PANTHER" id="PTHR31549:SF277">
    <property type="entry name" value="OS08G0167400 PROTEIN"/>
    <property type="match status" value="1"/>
</dbReference>
<evidence type="ECO:0000313" key="1">
    <source>
        <dbReference type="EMBL" id="KAF9613820.1"/>
    </source>
</evidence>
<keyword evidence="2" id="KW-1185">Reference proteome</keyword>
<dbReference type="EMBL" id="JADFTS010000003">
    <property type="protein sequence ID" value="KAF9613820.1"/>
    <property type="molecule type" value="Genomic_DNA"/>
</dbReference>
<comment type="caution">
    <text evidence="1">The sequence shown here is derived from an EMBL/GenBank/DDBJ whole genome shotgun (WGS) entry which is preliminary data.</text>
</comment>
<dbReference type="PANTHER" id="PTHR31549">
    <property type="entry name" value="PROTEIN, PUTATIVE (DUF247)-RELATED-RELATED"/>
    <property type="match status" value="1"/>
</dbReference>
<gene>
    <name evidence="1" type="ORF">IFM89_011989</name>
</gene>
<sequence>MPYPMSQPTITPMSNFDELRWVIHIRRTLEEEPDDDEDFPVCIFNVPKTLMSSKPEVYVPQQLAIGPYHYWRQELYEMERYKLAAAKRSQKRQHNVKFQQLVDQIMKLEPRIRGCYHKYLDFSGETLSWMMAVDVSFLLEFLQTYAIKEGKMLTKVSSKKSHLVDHAGRESAHTTILRDVIMLENQIPLFLLRKALEYENSSLEAGDEVLSLMLAGLCRELSPFNIADLQGVQVSDIAHLLDFLFQVIVPKCEVASEIVEVEEEDGQDKPIEREVSLSKFDCVKQQFDELWGFLSKLKRGPVPYIKRVLFSKPLKILAKLPWTIVSRLPGFALIAQPIKYFFSHGDKEEAKPEDSTKANKPPLVEEIMIPSVTELFQSGVQFLPTNGDLKSISFDIKTVTLCLPTISLDVSSEVVLRNLVAYEAATASGPLVFTRYTELMNGIIDTEEDVKLLREKGIVLNYLKSDAEVADLWNGMSKSVRLTRVAALDKLNGTAMHGVWIIICLMNCDEECLCTLSLFDQMKDIVEDENGQLGDWEVQKKKNYRPGWQKQHLPAPCTMAKATHKYSK</sequence>
<evidence type="ECO:0000313" key="2">
    <source>
        <dbReference type="Proteomes" id="UP000631114"/>
    </source>
</evidence>
<dbReference type="InterPro" id="IPR004158">
    <property type="entry name" value="DUF247_pln"/>
</dbReference>
<dbReference type="OrthoDB" id="2356035at2759"/>
<organism evidence="1 2">
    <name type="scientific">Coptis chinensis</name>
    <dbReference type="NCBI Taxonomy" id="261450"/>
    <lineage>
        <taxon>Eukaryota</taxon>
        <taxon>Viridiplantae</taxon>
        <taxon>Streptophyta</taxon>
        <taxon>Embryophyta</taxon>
        <taxon>Tracheophyta</taxon>
        <taxon>Spermatophyta</taxon>
        <taxon>Magnoliopsida</taxon>
        <taxon>Ranunculales</taxon>
        <taxon>Ranunculaceae</taxon>
        <taxon>Coptidoideae</taxon>
        <taxon>Coptis</taxon>
    </lineage>
</organism>
<protein>
    <submittedName>
        <fullName evidence="1">Uncharacterized protein</fullName>
    </submittedName>
</protein>
<dbReference type="Pfam" id="PF03140">
    <property type="entry name" value="DUF247"/>
    <property type="match status" value="1"/>
</dbReference>
<name>A0A835I7E5_9MAGN</name>
<dbReference type="AlphaFoldDB" id="A0A835I7E5"/>